<dbReference type="SUPFAM" id="SSF53613">
    <property type="entry name" value="Ribokinase-like"/>
    <property type="match status" value="1"/>
</dbReference>
<keyword evidence="1 9" id="KW-0808">Transferase</keyword>
<evidence type="ECO:0000256" key="6">
    <source>
        <dbReference type="ARBA" id="ARBA00022842"/>
    </source>
</evidence>
<keyword evidence="8 9" id="KW-0119">Carbohydrate metabolism</keyword>
<evidence type="ECO:0000313" key="24">
    <source>
        <dbReference type="Proteomes" id="UP000286561"/>
    </source>
</evidence>
<evidence type="ECO:0000256" key="3">
    <source>
        <dbReference type="ARBA" id="ARBA00022741"/>
    </source>
</evidence>
<dbReference type="CDD" id="cd01174">
    <property type="entry name" value="ribokinase"/>
    <property type="match status" value="1"/>
</dbReference>
<organism evidence="12 19">
    <name type="scientific">Anaerobutyricum hallii</name>
    <dbReference type="NCBI Taxonomy" id="39488"/>
    <lineage>
        <taxon>Bacteria</taxon>
        <taxon>Bacillati</taxon>
        <taxon>Bacillota</taxon>
        <taxon>Clostridia</taxon>
        <taxon>Lachnospirales</taxon>
        <taxon>Lachnospiraceae</taxon>
        <taxon>Anaerobutyricum</taxon>
    </lineage>
</organism>
<comment type="catalytic activity">
    <reaction evidence="9">
        <text>2-deoxy-D-ribose + ATP = 2-deoxy-D-ribose 5-phosphate + ADP + H(+)</text>
        <dbReference type="Rhea" id="RHEA:30871"/>
        <dbReference type="ChEBI" id="CHEBI:15378"/>
        <dbReference type="ChEBI" id="CHEBI:30616"/>
        <dbReference type="ChEBI" id="CHEBI:62877"/>
        <dbReference type="ChEBI" id="CHEBI:90761"/>
        <dbReference type="ChEBI" id="CHEBI:456216"/>
        <dbReference type="EC" id="2.7.1.229"/>
    </reaction>
</comment>
<dbReference type="GO" id="GO:0019303">
    <property type="term" value="P:D-ribose catabolic process"/>
    <property type="evidence" value="ECO:0007669"/>
    <property type="project" value="UniProtKB-UniPathway"/>
</dbReference>
<dbReference type="EC" id="2.7.1.229" evidence="9"/>
<keyword evidence="9" id="KW-0963">Cytoplasm</keyword>
<dbReference type="AlphaFoldDB" id="A0A174E3E3"/>
<dbReference type="GO" id="GO:0046872">
    <property type="term" value="F:metal ion binding"/>
    <property type="evidence" value="ECO:0007669"/>
    <property type="project" value="UniProtKB-KW"/>
</dbReference>
<reference evidence="20 21" key="2">
    <citation type="submission" date="2018-08" db="EMBL/GenBank/DDBJ databases">
        <title>A genome reference for cultivated species of the human gut microbiota.</title>
        <authorList>
            <person name="Zou Y."/>
            <person name="Xue W."/>
            <person name="Luo G."/>
        </authorList>
    </citation>
    <scope>NUCLEOTIDE SEQUENCE [LARGE SCALE GENOMIC DNA]</scope>
    <source>
        <strain evidence="17 22">AF31-17AC</strain>
        <strain evidence="16 21">AF45-14BH</strain>
        <strain evidence="15 23">AM34-3LB</strain>
        <strain evidence="14 24">AM48-23BH</strain>
        <strain evidence="13 20">TM10-1AC</strain>
    </source>
</reference>
<evidence type="ECO:0000313" key="13">
    <source>
        <dbReference type="EMBL" id="RGI91028.1"/>
    </source>
</evidence>
<sequence>MAAKILMTGSIMMDLILQMPRIPHPSESLLGTSYSNAGGGKGSNSAVAACKAGGEVSVCGTLGKDSNGEALLGMLTDIGIDVSNLTLKEGANTGMAVIMLEEDGMNRLAIYTGANNDTTPEAVDAAFEGKEYDALMMQLEIPLETNVHAFELAHERGMITCLDAGPAQDYPLERFKGLTILSPNETETEALVGILPKDDETCIAASKILKERSDCKYVVLKMGDKGSFIYGDDICQMVPTFKVEAVDPTAAGDCFTGVLVKQYAETKDIVASARYASAAAAISVQHLGAQPSLPTKEAIDEFIAARS</sequence>
<dbReference type="EMBL" id="QRNJ01000023">
    <property type="protein sequence ID" value="RHK39673.1"/>
    <property type="molecule type" value="Genomic_DNA"/>
</dbReference>
<feature type="binding site" evidence="9">
    <location>
        <position position="283"/>
    </location>
    <ligand>
        <name>K(+)</name>
        <dbReference type="ChEBI" id="CHEBI:29103"/>
    </ligand>
</feature>
<evidence type="ECO:0000313" key="12">
    <source>
        <dbReference type="EMBL" id="CUO31028.1"/>
    </source>
</evidence>
<feature type="binding site" evidence="9">
    <location>
        <position position="140"/>
    </location>
    <ligand>
        <name>substrate</name>
    </ligand>
</feature>
<evidence type="ECO:0000256" key="5">
    <source>
        <dbReference type="ARBA" id="ARBA00022840"/>
    </source>
</evidence>
<comment type="function">
    <text evidence="9">Catalyzes the ATP-dependent phosphorylation of 2-deoxy-D-ribose to 2-deoxy-D-ribose 5-phosphate (dRib-5P), allowing the use of deoxyribose as the sole carbon source.</text>
</comment>
<dbReference type="RefSeq" id="WP_005345221.1">
    <property type="nucleotide sequence ID" value="NZ_BLYK01000069.1"/>
</dbReference>
<feature type="binding site" evidence="9">
    <location>
        <begin position="252"/>
        <end position="253"/>
    </location>
    <ligand>
        <name>ATP</name>
        <dbReference type="ChEBI" id="CHEBI:30616"/>
    </ligand>
</feature>
<comment type="caution">
    <text evidence="9">Lacks conserved residue(s) required for the propagation of feature annotation.</text>
</comment>
<dbReference type="Proteomes" id="UP000095390">
    <property type="component" value="Unassembled WGS sequence"/>
</dbReference>
<evidence type="ECO:0000313" key="23">
    <source>
        <dbReference type="Proteomes" id="UP000284621"/>
    </source>
</evidence>
<dbReference type="OrthoDB" id="9775849at2"/>
<feature type="binding site" evidence="9">
    <location>
        <begin position="221"/>
        <end position="226"/>
    </location>
    <ligand>
        <name>ATP</name>
        <dbReference type="ChEBI" id="CHEBI:30616"/>
    </ligand>
</feature>
<evidence type="ECO:0000313" key="15">
    <source>
        <dbReference type="EMBL" id="RHC64799.1"/>
    </source>
</evidence>
<dbReference type="HAMAP" id="MF_01987">
    <property type="entry name" value="Ribokinase"/>
    <property type="match status" value="1"/>
</dbReference>
<dbReference type="PRINTS" id="PR00990">
    <property type="entry name" value="RIBOKINASE"/>
</dbReference>
<keyword evidence="6 9" id="KW-0460">Magnesium</keyword>
<evidence type="ECO:0000313" key="11">
    <source>
        <dbReference type="EMBL" id="CUM80414.1"/>
    </source>
</evidence>
<proteinExistence type="inferred from homology"/>
<feature type="binding site" evidence="9">
    <location>
        <position position="184"/>
    </location>
    <ligand>
        <name>ATP</name>
        <dbReference type="ChEBI" id="CHEBI:30616"/>
    </ligand>
</feature>
<accession>A0A174E3E3</accession>
<dbReference type="GO" id="GO:0004747">
    <property type="term" value="F:ribokinase activity"/>
    <property type="evidence" value="ECO:0007669"/>
    <property type="project" value="InterPro"/>
</dbReference>
<dbReference type="InterPro" id="IPR002139">
    <property type="entry name" value="Ribo/fructo_kinase"/>
</dbReference>
<evidence type="ECO:0000313" key="21">
    <source>
        <dbReference type="Proteomes" id="UP000283497"/>
    </source>
</evidence>
<dbReference type="Gene3D" id="3.40.1190.20">
    <property type="match status" value="1"/>
</dbReference>
<keyword evidence="3 9" id="KW-0547">Nucleotide-binding</keyword>
<name>A0A174E3E3_9FIRM</name>
<dbReference type="Proteomes" id="UP000286561">
    <property type="component" value="Unassembled WGS sequence"/>
</dbReference>
<dbReference type="GO" id="GO:0005829">
    <property type="term" value="C:cytosol"/>
    <property type="evidence" value="ECO:0007669"/>
    <property type="project" value="TreeGrafter"/>
</dbReference>
<dbReference type="EMBL" id="CYYC01000003">
    <property type="protein sequence ID" value="CUM80414.1"/>
    <property type="molecule type" value="Genomic_DNA"/>
</dbReference>
<dbReference type="Pfam" id="PF00294">
    <property type="entry name" value="PfkB"/>
    <property type="match status" value="1"/>
</dbReference>
<evidence type="ECO:0000313" key="20">
    <source>
        <dbReference type="Proteomes" id="UP000262524"/>
    </source>
</evidence>
<evidence type="ECO:0000313" key="22">
    <source>
        <dbReference type="Proteomes" id="UP000283700"/>
    </source>
</evidence>
<evidence type="ECO:0000256" key="7">
    <source>
        <dbReference type="ARBA" id="ARBA00022958"/>
    </source>
</evidence>
<feature type="binding site" evidence="9">
    <location>
        <begin position="12"/>
        <end position="14"/>
    </location>
    <ligand>
        <name>substrate</name>
    </ligand>
</feature>
<dbReference type="EMBL" id="QRQO01000002">
    <property type="protein sequence ID" value="RHN17735.1"/>
    <property type="molecule type" value="Genomic_DNA"/>
</dbReference>
<dbReference type="PANTHER" id="PTHR10584">
    <property type="entry name" value="SUGAR KINASE"/>
    <property type="match status" value="1"/>
</dbReference>
<keyword evidence="23" id="KW-1185">Reference proteome</keyword>
<gene>
    <name evidence="12" type="primary">rbsK</name>
    <name evidence="9" type="synonym">deoK</name>
    <name evidence="16" type="ORF">DW068_07240</name>
    <name evidence="15" type="ORF">DW833_07890</name>
    <name evidence="14" type="ORF">DW972_14825</name>
    <name evidence="17" type="ORF">DWZ29_00925</name>
    <name evidence="13" type="ORF">DXD91_03345</name>
    <name evidence="12" type="ORF">ERS852450_01583</name>
    <name evidence="11" type="ORF">ERS852578_00335</name>
</gene>
<feature type="site" description="Important for substrate specificity" evidence="9">
    <location>
        <position position="12"/>
    </location>
</feature>
<dbReference type="UniPathway" id="UPA00916">
    <property type="reaction ID" value="UER00889"/>
</dbReference>
<keyword evidence="2 9" id="KW-0479">Metal-binding</keyword>
<feature type="binding site" evidence="9">
    <location>
        <position position="253"/>
    </location>
    <ligand>
        <name>substrate</name>
    </ligand>
</feature>
<evidence type="ECO:0000313" key="19">
    <source>
        <dbReference type="Proteomes" id="UP000095679"/>
    </source>
</evidence>
<comment type="similarity">
    <text evidence="9">Belongs to the carbohydrate kinase PfkB family. Deoxyribokinase subfamily.</text>
</comment>
<comment type="cofactor">
    <cofactor evidence="9">
        <name>Mg(2+)</name>
        <dbReference type="ChEBI" id="CHEBI:18420"/>
    </cofactor>
</comment>
<dbReference type="GeneID" id="75046978"/>
<dbReference type="InterPro" id="IPR011611">
    <property type="entry name" value="PfkB_dom"/>
</dbReference>
<comment type="subunit">
    <text evidence="9">Homodimer.</text>
</comment>
<comment type="subcellular location">
    <subcellularLocation>
        <location evidence="9">Cytoplasm</location>
    </subcellularLocation>
</comment>
<dbReference type="Proteomes" id="UP000283700">
    <property type="component" value="Unassembled WGS sequence"/>
</dbReference>
<evidence type="ECO:0000256" key="4">
    <source>
        <dbReference type="ARBA" id="ARBA00022777"/>
    </source>
</evidence>
<dbReference type="Proteomes" id="UP000283497">
    <property type="component" value="Unassembled WGS sequence"/>
</dbReference>
<feature type="binding site" evidence="9">
    <location>
        <position position="247"/>
    </location>
    <ligand>
        <name>K(+)</name>
        <dbReference type="ChEBI" id="CHEBI:29103"/>
    </ligand>
</feature>
<dbReference type="Proteomes" id="UP000262524">
    <property type="component" value="Unassembled WGS sequence"/>
</dbReference>
<feature type="domain" description="Carbohydrate kinase PfkB" evidence="10">
    <location>
        <begin position="3"/>
        <end position="295"/>
    </location>
</feature>
<dbReference type="GO" id="GO:0005524">
    <property type="term" value="F:ATP binding"/>
    <property type="evidence" value="ECO:0007669"/>
    <property type="project" value="UniProtKB-UniRule"/>
</dbReference>
<dbReference type="EMBL" id="QSOE01000013">
    <property type="protein sequence ID" value="RGI91028.1"/>
    <property type="molecule type" value="Genomic_DNA"/>
</dbReference>
<evidence type="ECO:0000259" key="10">
    <source>
        <dbReference type="Pfam" id="PF00294"/>
    </source>
</evidence>
<dbReference type="InterPro" id="IPR029056">
    <property type="entry name" value="Ribokinase-like"/>
</dbReference>
<evidence type="ECO:0000256" key="2">
    <source>
        <dbReference type="ARBA" id="ARBA00022723"/>
    </source>
</evidence>
<dbReference type="EMBL" id="CYZL01000011">
    <property type="protein sequence ID" value="CUO31028.1"/>
    <property type="molecule type" value="Genomic_DNA"/>
</dbReference>
<feature type="active site" description="Proton acceptor" evidence="9">
    <location>
        <position position="253"/>
    </location>
</feature>
<feature type="binding site" evidence="9">
    <location>
        <position position="286"/>
    </location>
    <ligand>
        <name>K(+)</name>
        <dbReference type="ChEBI" id="CHEBI:29103"/>
    </ligand>
</feature>
<dbReference type="Proteomes" id="UP000095679">
    <property type="component" value="Unassembled WGS sequence"/>
</dbReference>
<evidence type="ECO:0000256" key="1">
    <source>
        <dbReference type="ARBA" id="ARBA00022679"/>
    </source>
</evidence>
<dbReference type="EMBL" id="QSEP01000174">
    <property type="protein sequence ID" value="RGZ77147.1"/>
    <property type="molecule type" value="Genomic_DNA"/>
</dbReference>
<feature type="binding site" evidence="9">
    <location>
        <begin position="40"/>
        <end position="44"/>
    </location>
    <ligand>
        <name>substrate</name>
    </ligand>
</feature>
<dbReference type="EMBL" id="QSID01000008">
    <property type="protein sequence ID" value="RHC64799.1"/>
    <property type="molecule type" value="Genomic_DNA"/>
</dbReference>
<feature type="binding site" evidence="9">
    <location>
        <position position="292"/>
    </location>
    <ligand>
        <name>K(+)</name>
        <dbReference type="ChEBI" id="CHEBI:29103"/>
    </ligand>
</feature>
<feature type="binding site" evidence="9">
    <location>
        <position position="249"/>
    </location>
    <ligand>
        <name>K(+)</name>
        <dbReference type="ChEBI" id="CHEBI:29103"/>
    </ligand>
</feature>
<evidence type="ECO:0000256" key="8">
    <source>
        <dbReference type="ARBA" id="ARBA00023277"/>
    </source>
</evidence>
<protein>
    <recommendedName>
        <fullName evidence="9">Deoxyribokinase</fullName>
        <shortName evidence="9">dRK</shortName>
        <ecNumber evidence="9">2.7.1.229</ecNumber>
    </recommendedName>
    <alternativeName>
        <fullName evidence="9">ATP:2-deoxy-D-ribose 5-phosphotransferase</fullName>
    </alternativeName>
</protein>
<keyword evidence="5 9" id="KW-0067">ATP-binding</keyword>
<keyword evidence="7 9" id="KW-0630">Potassium</keyword>
<feature type="binding site" evidence="9">
    <location>
        <position position="288"/>
    </location>
    <ligand>
        <name>K(+)</name>
        <dbReference type="ChEBI" id="CHEBI:29103"/>
    </ligand>
</feature>
<evidence type="ECO:0000313" key="16">
    <source>
        <dbReference type="EMBL" id="RHK39673.1"/>
    </source>
</evidence>
<dbReference type="PANTHER" id="PTHR10584:SF166">
    <property type="entry name" value="RIBOKINASE"/>
    <property type="match status" value="1"/>
</dbReference>
<evidence type="ECO:0000313" key="18">
    <source>
        <dbReference type="Proteomes" id="UP000095390"/>
    </source>
</evidence>
<keyword evidence="4 9" id="KW-0418">Kinase</keyword>
<dbReference type="InterPro" id="IPR011877">
    <property type="entry name" value="Ribokinase"/>
</dbReference>
<evidence type="ECO:0000313" key="17">
    <source>
        <dbReference type="EMBL" id="RHN17735.1"/>
    </source>
</evidence>
<evidence type="ECO:0000313" key="14">
    <source>
        <dbReference type="EMBL" id="RGZ77147.1"/>
    </source>
</evidence>
<evidence type="ECO:0000256" key="9">
    <source>
        <dbReference type="HAMAP-Rule" id="MF_01987"/>
    </source>
</evidence>
<dbReference type="Proteomes" id="UP000284621">
    <property type="component" value="Unassembled WGS sequence"/>
</dbReference>
<reference evidence="18 19" key="1">
    <citation type="submission" date="2015-09" db="EMBL/GenBank/DDBJ databases">
        <authorList>
            <consortium name="Pathogen Informatics"/>
        </authorList>
    </citation>
    <scope>NUCLEOTIDE SEQUENCE [LARGE SCALE GENOMIC DNA]</scope>
    <source>
        <strain evidence="12 19">2789STDY5834835</strain>
        <strain evidence="11 18">2789STDY5834966</strain>
    </source>
</reference>